<accession>N6Z0M9</accession>
<keyword evidence="2" id="KW-1185">Reference proteome</keyword>
<organism evidence="1 2">
    <name type="scientific">Thauera phenylacetica B4P</name>
    <dbReference type="NCBI Taxonomy" id="1234382"/>
    <lineage>
        <taxon>Bacteria</taxon>
        <taxon>Pseudomonadati</taxon>
        <taxon>Pseudomonadota</taxon>
        <taxon>Betaproteobacteria</taxon>
        <taxon>Rhodocyclales</taxon>
        <taxon>Zoogloeaceae</taxon>
        <taxon>Thauera</taxon>
    </lineage>
</organism>
<evidence type="ECO:0000313" key="2">
    <source>
        <dbReference type="Proteomes" id="UP000013047"/>
    </source>
</evidence>
<evidence type="ECO:0000313" key="1">
    <source>
        <dbReference type="EMBL" id="ENO97380.1"/>
    </source>
</evidence>
<name>N6Z0M9_9RHOO</name>
<reference evidence="1 2" key="1">
    <citation type="submission" date="2012-09" db="EMBL/GenBank/DDBJ databases">
        <title>Draft Genome Sequences of 6 Strains from Genus Thauera.</title>
        <authorList>
            <person name="Liu B."/>
            <person name="Shapleigh J.P."/>
            <person name="Frostegard A.H."/>
        </authorList>
    </citation>
    <scope>NUCLEOTIDE SEQUENCE [LARGE SCALE GENOMIC DNA]</scope>
    <source>
        <strain evidence="1 2">B4P</strain>
    </source>
</reference>
<sequence>MASAPGLVVAIDRYIAHHDIDPKPFIWAKSAGDILRALIHA</sequence>
<protein>
    <submittedName>
        <fullName evidence="1">ISBmu8 transposase</fullName>
    </submittedName>
</protein>
<dbReference type="AlphaFoldDB" id="N6Z0M9"/>
<dbReference type="EMBL" id="AMXF01000050">
    <property type="protein sequence ID" value="ENO97380.1"/>
    <property type="molecule type" value="Genomic_DNA"/>
</dbReference>
<proteinExistence type="predicted"/>
<gene>
    <name evidence="1" type="ORF">C667_09220</name>
</gene>
<dbReference type="RefSeq" id="WP_004361281.1">
    <property type="nucleotide sequence ID" value="NZ_AMXF01000050.1"/>
</dbReference>
<comment type="caution">
    <text evidence="1">The sequence shown here is derived from an EMBL/GenBank/DDBJ whole genome shotgun (WGS) entry which is preliminary data.</text>
</comment>
<dbReference type="Proteomes" id="UP000013047">
    <property type="component" value="Unassembled WGS sequence"/>
</dbReference>